<organism evidence="8 9">
    <name type="scientific">Amycolatopsis cihanbeyliensis</name>
    <dbReference type="NCBI Taxonomy" id="1128664"/>
    <lineage>
        <taxon>Bacteria</taxon>
        <taxon>Bacillati</taxon>
        <taxon>Actinomycetota</taxon>
        <taxon>Actinomycetes</taxon>
        <taxon>Pseudonocardiales</taxon>
        <taxon>Pseudonocardiaceae</taxon>
        <taxon>Amycolatopsis</taxon>
    </lineage>
</organism>
<keyword evidence="9" id="KW-1185">Reference proteome</keyword>
<evidence type="ECO:0000259" key="7">
    <source>
        <dbReference type="PROSITE" id="PS51918"/>
    </source>
</evidence>
<dbReference type="NCBIfam" id="NF033712">
    <property type="entry name" value="B12_rSAM_KedN5"/>
    <property type="match status" value="1"/>
</dbReference>
<dbReference type="InterPro" id="IPR007197">
    <property type="entry name" value="rSAM"/>
</dbReference>
<dbReference type="Pfam" id="PF04055">
    <property type="entry name" value="Radical_SAM"/>
    <property type="match status" value="1"/>
</dbReference>
<dbReference type="GO" id="GO:0005829">
    <property type="term" value="C:cytosol"/>
    <property type="evidence" value="ECO:0007669"/>
    <property type="project" value="TreeGrafter"/>
</dbReference>
<evidence type="ECO:0000259" key="6">
    <source>
        <dbReference type="PROSITE" id="PS51332"/>
    </source>
</evidence>
<keyword evidence="4" id="KW-0408">Iron</keyword>
<dbReference type="SMART" id="SM00729">
    <property type="entry name" value="Elp3"/>
    <property type="match status" value="1"/>
</dbReference>
<dbReference type="SFLD" id="SFLDG01082">
    <property type="entry name" value="B12-binding_domain_containing"/>
    <property type="match status" value="1"/>
</dbReference>
<dbReference type="PANTHER" id="PTHR43409">
    <property type="entry name" value="ANAEROBIC MAGNESIUM-PROTOPORPHYRIN IX MONOMETHYL ESTER CYCLASE-RELATED"/>
    <property type="match status" value="1"/>
</dbReference>
<dbReference type="Pfam" id="PF02310">
    <property type="entry name" value="B12-binding"/>
    <property type="match status" value="1"/>
</dbReference>
<dbReference type="InterPro" id="IPR034466">
    <property type="entry name" value="Methyltransferase_Class_B"/>
</dbReference>
<dbReference type="PROSITE" id="PS51332">
    <property type="entry name" value="B12_BINDING"/>
    <property type="match status" value="1"/>
</dbReference>
<protein>
    <submittedName>
        <fullName evidence="8">Radical SAM superfamily enzyme YgiQ (UPF0313 family)</fullName>
    </submittedName>
</protein>
<dbReference type="EMBL" id="VFML01000001">
    <property type="protein sequence ID" value="TQJ05269.1"/>
    <property type="molecule type" value="Genomic_DNA"/>
</dbReference>
<dbReference type="InterPro" id="IPR006158">
    <property type="entry name" value="Cobalamin-bd"/>
</dbReference>
<dbReference type="Gene3D" id="3.40.50.280">
    <property type="entry name" value="Cobalamin-binding domain"/>
    <property type="match status" value="1"/>
</dbReference>
<gene>
    <name evidence="8" type="ORF">FB471_5097</name>
</gene>
<dbReference type="AlphaFoldDB" id="A0A542DQ87"/>
<dbReference type="SFLD" id="SFLDG01123">
    <property type="entry name" value="methyltransferase_(Class_B)"/>
    <property type="match status" value="1"/>
</dbReference>
<evidence type="ECO:0000256" key="1">
    <source>
        <dbReference type="ARBA" id="ARBA00001966"/>
    </source>
</evidence>
<reference evidence="8 9" key="1">
    <citation type="submission" date="2019-06" db="EMBL/GenBank/DDBJ databases">
        <title>Sequencing the genomes of 1000 actinobacteria strains.</title>
        <authorList>
            <person name="Klenk H.-P."/>
        </authorList>
    </citation>
    <scope>NUCLEOTIDE SEQUENCE [LARGE SCALE GENOMIC DNA]</scope>
    <source>
        <strain evidence="8 9">DSM 45679</strain>
    </source>
</reference>
<keyword evidence="3" id="KW-0479">Metal-binding</keyword>
<evidence type="ECO:0000256" key="2">
    <source>
        <dbReference type="ARBA" id="ARBA00022691"/>
    </source>
</evidence>
<keyword evidence="2" id="KW-0949">S-adenosyl-L-methionine</keyword>
<accession>A0A542DQ87</accession>
<dbReference type="OrthoDB" id="5298546at2"/>
<dbReference type="Gene3D" id="3.80.30.20">
    <property type="entry name" value="tm_1862 like domain"/>
    <property type="match status" value="1"/>
</dbReference>
<evidence type="ECO:0000256" key="4">
    <source>
        <dbReference type="ARBA" id="ARBA00023004"/>
    </source>
</evidence>
<dbReference type="GO" id="GO:0003824">
    <property type="term" value="F:catalytic activity"/>
    <property type="evidence" value="ECO:0007669"/>
    <property type="project" value="InterPro"/>
</dbReference>
<dbReference type="InterPro" id="IPR051198">
    <property type="entry name" value="BchE-like"/>
</dbReference>
<evidence type="ECO:0000313" key="8">
    <source>
        <dbReference type="EMBL" id="TQJ05269.1"/>
    </source>
</evidence>
<dbReference type="InterPro" id="IPR023404">
    <property type="entry name" value="rSAM_horseshoe"/>
</dbReference>
<proteinExistence type="predicted"/>
<dbReference type="PROSITE" id="PS51918">
    <property type="entry name" value="RADICAL_SAM"/>
    <property type="match status" value="1"/>
</dbReference>
<dbReference type="SFLD" id="SFLDF00436">
    <property type="entry name" value="pactamycin_C-methyltransferase"/>
    <property type="match status" value="1"/>
</dbReference>
<dbReference type="InterPro" id="IPR006638">
    <property type="entry name" value="Elp3/MiaA/NifB-like_rSAM"/>
</dbReference>
<dbReference type="GO" id="GO:0031419">
    <property type="term" value="F:cobalamin binding"/>
    <property type="evidence" value="ECO:0007669"/>
    <property type="project" value="InterPro"/>
</dbReference>
<name>A0A542DQ87_AMYCI</name>
<dbReference type="PANTHER" id="PTHR43409:SF16">
    <property type="entry name" value="SLR0320 PROTEIN"/>
    <property type="match status" value="1"/>
</dbReference>
<dbReference type="SFLD" id="SFLDF00317">
    <property type="entry name" value="thioacetal_methlytransferase"/>
    <property type="match status" value="1"/>
</dbReference>
<dbReference type="GO" id="GO:0051539">
    <property type="term" value="F:4 iron, 4 sulfur cluster binding"/>
    <property type="evidence" value="ECO:0007669"/>
    <property type="project" value="UniProtKB-KW"/>
</dbReference>
<evidence type="ECO:0000313" key="9">
    <source>
        <dbReference type="Proteomes" id="UP000320876"/>
    </source>
</evidence>
<feature type="domain" description="B12-binding" evidence="6">
    <location>
        <begin position="4"/>
        <end position="149"/>
    </location>
</feature>
<dbReference type="Proteomes" id="UP000320876">
    <property type="component" value="Unassembled WGS sequence"/>
</dbReference>
<evidence type="ECO:0000256" key="5">
    <source>
        <dbReference type="ARBA" id="ARBA00023014"/>
    </source>
</evidence>
<sequence length="659" mass="74310">MIDNGKLTVDIVQQGIWDMPLESMPLASGYLKATALADDVLATKFDINIRNFRGGVTLSSMAYQLFSERVPDVLAFSVFGWSYRAFGALAATFKQLNPRGWVIFGGTHVANQAERAFAMFPDVDVVVNGEGEIIFRDLLHAYLDGVDDDTLAAINGISYQDADGHLRTTADRERIADLDHIPSPFLTNALEMTDEHGEFRYDVALMETNRGCPYKCAFCYWGGAVGQKVRSFSRERLRAELEFFAKLRVHTIVVCDANFGLLPGDLTFVDDLIEVRDQYGYPRALETSWAKNKSKTFYAIVRKMKQSGMRSSFTLALQTLDDNTLNLMNRKNMKVNDWEDLSEWLSREGLDCYAELIWGAPGETVESFMAGYDKLARRVSRIACYPMLLLPNTDYGDRREFHGIISVRGDNDDFEYVLKNREVSFAENQEMQRFLFWARVIAEMAVLRFVWVGLRELADFRQTTVLRSLDEWIRNTDDPAAEPLLATLESVVVGTGEVGAAISYIYREPDVKRMLTRWWNERIRPEVPGDVAPVLDEMLRFDLLTQPIAAPPGADRPDTAGLEFVTVRGEEYYRRTARLSYDIPAIVAQLRAEEQPELRPQPIDLDLYYKPGCESAVASTNHETIVHFMAMTADEVFANAAAESVDGVVAELTGDKGGC</sequence>
<dbReference type="GO" id="GO:0046872">
    <property type="term" value="F:metal ion binding"/>
    <property type="evidence" value="ECO:0007669"/>
    <property type="project" value="UniProtKB-KW"/>
</dbReference>
<comment type="caution">
    <text evidence="8">The sequence shown here is derived from an EMBL/GenBank/DDBJ whole genome shotgun (WGS) entry which is preliminary data.</text>
</comment>
<dbReference type="CDD" id="cd01335">
    <property type="entry name" value="Radical_SAM"/>
    <property type="match status" value="1"/>
</dbReference>
<dbReference type="SUPFAM" id="SSF102114">
    <property type="entry name" value="Radical SAM enzymes"/>
    <property type="match status" value="1"/>
</dbReference>
<evidence type="ECO:0000256" key="3">
    <source>
        <dbReference type="ARBA" id="ARBA00022723"/>
    </source>
</evidence>
<feature type="domain" description="Radical SAM core" evidence="7">
    <location>
        <begin position="198"/>
        <end position="439"/>
    </location>
</feature>
<keyword evidence="5" id="KW-0411">Iron-sulfur</keyword>
<dbReference type="InterPro" id="IPR058240">
    <property type="entry name" value="rSAM_sf"/>
</dbReference>
<dbReference type="RefSeq" id="WP_142000822.1">
    <property type="nucleotide sequence ID" value="NZ_VFML01000001.1"/>
</dbReference>
<comment type="cofactor">
    <cofactor evidence="1">
        <name>[4Fe-4S] cluster</name>
        <dbReference type="ChEBI" id="CHEBI:49883"/>
    </cofactor>
</comment>
<dbReference type="SFLD" id="SFLDS00029">
    <property type="entry name" value="Radical_SAM"/>
    <property type="match status" value="1"/>
</dbReference>